<accession>A0A537K5G3</accession>
<proteinExistence type="predicted"/>
<dbReference type="Gene3D" id="3.30.70.2970">
    <property type="entry name" value="Protein of unknown function (DUF541), domain 2"/>
    <property type="match status" value="1"/>
</dbReference>
<dbReference type="Proteomes" id="UP000318509">
    <property type="component" value="Unassembled WGS sequence"/>
</dbReference>
<name>A0A537K5G3_9BACT</name>
<gene>
    <name evidence="2" type="ORF">E6H00_04810</name>
</gene>
<evidence type="ECO:0000313" key="2">
    <source>
        <dbReference type="EMBL" id="TMI91013.1"/>
    </source>
</evidence>
<keyword evidence="1" id="KW-0732">Signal</keyword>
<dbReference type="PANTHER" id="PTHR34387:SF2">
    <property type="entry name" value="SLR1258 PROTEIN"/>
    <property type="match status" value="1"/>
</dbReference>
<feature type="chain" id="PRO_5022200414" evidence="1">
    <location>
        <begin position="23"/>
        <end position="265"/>
    </location>
</feature>
<dbReference type="EMBL" id="VBAK01000105">
    <property type="protein sequence ID" value="TMI91013.1"/>
    <property type="molecule type" value="Genomic_DNA"/>
</dbReference>
<evidence type="ECO:0000313" key="3">
    <source>
        <dbReference type="Proteomes" id="UP000318509"/>
    </source>
</evidence>
<dbReference type="Pfam" id="PF04402">
    <property type="entry name" value="SIMPL"/>
    <property type="match status" value="1"/>
</dbReference>
<dbReference type="InterPro" id="IPR007497">
    <property type="entry name" value="SIMPL/DUF541"/>
</dbReference>
<organism evidence="2 3">
    <name type="scientific">Candidatus Segetimicrobium genomatis</name>
    <dbReference type="NCBI Taxonomy" id="2569760"/>
    <lineage>
        <taxon>Bacteria</taxon>
        <taxon>Bacillati</taxon>
        <taxon>Candidatus Sysuimicrobiota</taxon>
        <taxon>Candidatus Sysuimicrobiia</taxon>
        <taxon>Candidatus Sysuimicrobiales</taxon>
        <taxon>Candidatus Segetimicrobiaceae</taxon>
        <taxon>Candidatus Segetimicrobium</taxon>
    </lineage>
</organism>
<dbReference type="InterPro" id="IPR052022">
    <property type="entry name" value="26kDa_periplasmic_antigen"/>
</dbReference>
<dbReference type="Gene3D" id="3.30.110.170">
    <property type="entry name" value="Protein of unknown function (DUF541), domain 1"/>
    <property type="match status" value="1"/>
</dbReference>
<reference evidence="2 3" key="1">
    <citation type="journal article" date="2019" name="Nat. Microbiol.">
        <title>Mediterranean grassland soil C-N compound turnover is dependent on rainfall and depth, and is mediated by genomically divergent microorganisms.</title>
        <authorList>
            <person name="Diamond S."/>
            <person name="Andeer P.F."/>
            <person name="Li Z."/>
            <person name="Crits-Christoph A."/>
            <person name="Burstein D."/>
            <person name="Anantharaman K."/>
            <person name="Lane K.R."/>
            <person name="Thomas B.C."/>
            <person name="Pan C."/>
            <person name="Northen T.R."/>
            <person name="Banfield J.F."/>
        </authorList>
    </citation>
    <scope>NUCLEOTIDE SEQUENCE [LARGE SCALE GENOMIC DNA]</scope>
    <source>
        <strain evidence="2">NP_3</strain>
    </source>
</reference>
<dbReference type="PANTHER" id="PTHR34387">
    <property type="entry name" value="SLR1258 PROTEIN"/>
    <property type="match status" value="1"/>
</dbReference>
<comment type="caution">
    <text evidence="2">The sequence shown here is derived from an EMBL/GenBank/DDBJ whole genome shotgun (WGS) entry which is preliminary data.</text>
</comment>
<evidence type="ECO:0000256" key="1">
    <source>
        <dbReference type="SAM" id="SignalP"/>
    </source>
</evidence>
<dbReference type="AlphaFoldDB" id="A0A537K5G3"/>
<feature type="signal peptide" evidence="1">
    <location>
        <begin position="1"/>
        <end position="22"/>
    </location>
</feature>
<dbReference type="GO" id="GO:0006974">
    <property type="term" value="P:DNA damage response"/>
    <property type="evidence" value="ECO:0007669"/>
    <property type="project" value="TreeGrafter"/>
</dbReference>
<sequence>MLRTRSLSAPLPAALTAAAVLAGTAALLAGNAARGADRIDGWNIGTAAAQAPMPPHGGPGPVPPDQTIMVSGQGTVEAMPDQAMITVGFQITRPTANDAQDRASRAMTQILEQIAAVGVPRERIRTIEINLYPQRRPQSDDISGYQAVQRVTVTLDDLALVGRVLDASVAAGANLLEGATFTLRDPAAARSRALAAAMQDARSAANALASAAGLTPPRLVRIQEVGGSAPPRAAGIHAPNIAMTATPVAPGTLSVSEQVMAIYRF</sequence>
<protein>
    <submittedName>
        <fullName evidence="2">DUF541 domain-containing protein</fullName>
    </submittedName>
</protein>